<keyword evidence="1" id="KW-0812">Transmembrane</keyword>
<name>A0A4Q6Y7K2_9SPHN</name>
<dbReference type="OrthoDB" id="7293882at2"/>
<evidence type="ECO:0000313" key="2">
    <source>
        <dbReference type="EMBL" id="RZF65266.1"/>
    </source>
</evidence>
<keyword evidence="1" id="KW-1133">Transmembrane helix</keyword>
<feature type="transmembrane region" description="Helical" evidence="1">
    <location>
        <begin position="302"/>
        <end position="318"/>
    </location>
</feature>
<evidence type="ECO:0000313" key="3">
    <source>
        <dbReference type="Proteomes" id="UP000292085"/>
    </source>
</evidence>
<reference evidence="2 3" key="1">
    <citation type="submission" date="2019-02" db="EMBL/GenBank/DDBJ databases">
        <authorList>
            <person name="Li Y."/>
        </authorList>
    </citation>
    <scope>NUCLEOTIDE SEQUENCE [LARGE SCALE GENOMIC DNA]</scope>
    <source>
        <strain evidence="2 3">3-7</strain>
    </source>
</reference>
<feature type="transmembrane region" description="Helical" evidence="1">
    <location>
        <begin position="111"/>
        <end position="144"/>
    </location>
</feature>
<proteinExistence type="predicted"/>
<feature type="transmembrane region" description="Helical" evidence="1">
    <location>
        <begin position="249"/>
        <end position="266"/>
    </location>
</feature>
<feature type="transmembrane region" description="Helical" evidence="1">
    <location>
        <begin position="156"/>
        <end position="186"/>
    </location>
</feature>
<feature type="transmembrane region" description="Helical" evidence="1">
    <location>
        <begin position="207"/>
        <end position="229"/>
    </location>
</feature>
<feature type="transmembrane region" description="Helical" evidence="1">
    <location>
        <begin position="21"/>
        <end position="42"/>
    </location>
</feature>
<sequence length="380" mass="40974">MNARTPKTSAATRIPQRPWWETRWCIALALLLVAAPLLWPLVPPRLQAMFGSDAAPLFPWRPAIDLLAAALTPMLGLGLAIKAIVVAIPVLTAAAMLWLSDQAHGRVQPSAYFALPFAYNLAFLHGFLNATLAMALALGAFAVWLRLGGRPRMRAAVFVILSALICATHVLGWLSLGVMIFAAELARERAVEQDTVRRGWGECGGRAALACLPLAPAALMLLTWHPGGVDWLGSLPLKPGWLTMALRDRWPLFDAGCMVVIALVIYKSYRDRRFVHAPMLVAATIGLLVLFVAMPAGADMTVAPYAIILALLSIRCTARVKLHRRGEVAWAALAFLAVRAVAGAASFAIESADSLRVESDARDFLPADSHRGLSHPPAAR</sequence>
<feature type="transmembrane region" description="Helical" evidence="1">
    <location>
        <begin position="278"/>
        <end position="296"/>
    </location>
</feature>
<dbReference type="AlphaFoldDB" id="A0A4Q6Y7K2"/>
<feature type="transmembrane region" description="Helical" evidence="1">
    <location>
        <begin position="66"/>
        <end position="99"/>
    </location>
</feature>
<feature type="transmembrane region" description="Helical" evidence="1">
    <location>
        <begin position="330"/>
        <end position="349"/>
    </location>
</feature>
<dbReference type="RefSeq" id="WP_130155799.1">
    <property type="nucleotide sequence ID" value="NZ_SGIS01000007.1"/>
</dbReference>
<dbReference type="EMBL" id="SGIS01000007">
    <property type="protein sequence ID" value="RZF65266.1"/>
    <property type="molecule type" value="Genomic_DNA"/>
</dbReference>
<keyword evidence="1" id="KW-0472">Membrane</keyword>
<keyword evidence="3" id="KW-1185">Reference proteome</keyword>
<accession>A0A4Q6Y7K2</accession>
<dbReference type="Proteomes" id="UP000292085">
    <property type="component" value="Unassembled WGS sequence"/>
</dbReference>
<gene>
    <name evidence="2" type="ORF">EWE75_06205</name>
</gene>
<comment type="caution">
    <text evidence="2">The sequence shown here is derived from an EMBL/GenBank/DDBJ whole genome shotgun (WGS) entry which is preliminary data.</text>
</comment>
<evidence type="ECO:0000256" key="1">
    <source>
        <dbReference type="SAM" id="Phobius"/>
    </source>
</evidence>
<protein>
    <submittedName>
        <fullName evidence="2">Uncharacterized protein</fullName>
    </submittedName>
</protein>
<organism evidence="2 3">
    <name type="scientific">Sphingomonas populi</name>
    <dbReference type="NCBI Taxonomy" id="2484750"/>
    <lineage>
        <taxon>Bacteria</taxon>
        <taxon>Pseudomonadati</taxon>
        <taxon>Pseudomonadota</taxon>
        <taxon>Alphaproteobacteria</taxon>
        <taxon>Sphingomonadales</taxon>
        <taxon>Sphingomonadaceae</taxon>
        <taxon>Sphingomonas</taxon>
    </lineage>
</organism>